<reference evidence="1" key="2">
    <citation type="submission" date="2011-04" db="EMBL/GenBank/DDBJ databases">
        <authorList>
            <person name="Genoscope - CEA"/>
        </authorList>
    </citation>
    <scope>NUCLEOTIDE SEQUENCE</scope>
    <source>
        <strain evidence="1">R24</strain>
    </source>
</reference>
<dbReference type="AlphaFoldDB" id="G3A0P3"/>
<name>G3A0P3_9RALS</name>
<proteinExistence type="predicted"/>
<reference evidence="1" key="1">
    <citation type="journal article" date="2011" name="PLoS ONE">
        <title>Ralstonia syzygii, the Blood Disease Bacterium and some Asian R. solanacearum strains form a single genomic species despite divergent lifestyles.</title>
        <authorList>
            <person name="Remenant B."/>
            <person name="de Cambiaire J.C."/>
            <person name="Cellier G."/>
            <person name="Jacobs J.M."/>
            <person name="Mangenot S."/>
            <person name="Barbe V."/>
            <person name="Lajus A."/>
            <person name="Vallenet D."/>
            <person name="Medigue C."/>
            <person name="Fegan M."/>
            <person name="Allen C."/>
            <person name="Prior P."/>
        </authorList>
    </citation>
    <scope>NUCLEOTIDE SEQUENCE</scope>
    <source>
        <strain evidence="1">R24</strain>
    </source>
</reference>
<sequence>MSRSYRLFDLMQVLRRHRTPVSAAAHRYIAGSCELRDDFRLFCIDRIGSVRISVFKAWVEIHTDGRTNRSA</sequence>
<dbReference type="EMBL" id="FR854086">
    <property type="protein sequence ID" value="CCA84756.1"/>
    <property type="molecule type" value="Genomic_DNA"/>
</dbReference>
<evidence type="ECO:0000313" key="1">
    <source>
        <dbReference type="EMBL" id="CCA84756.1"/>
    </source>
</evidence>
<protein>
    <submittedName>
        <fullName evidence="1">Uncharacterized protein</fullName>
    </submittedName>
</protein>
<gene>
    <name evidence="1" type="ORF">RALSY_10736</name>
</gene>
<accession>G3A0P3</accession>
<organism evidence="1">
    <name type="scientific">Ralstonia syzygii R24</name>
    <dbReference type="NCBI Taxonomy" id="907261"/>
    <lineage>
        <taxon>Bacteria</taxon>
        <taxon>Pseudomonadati</taxon>
        <taxon>Pseudomonadota</taxon>
        <taxon>Betaproteobacteria</taxon>
        <taxon>Burkholderiales</taxon>
        <taxon>Burkholderiaceae</taxon>
        <taxon>Ralstonia</taxon>
        <taxon>Ralstonia solanacearum species complex</taxon>
    </lineage>
</organism>